<dbReference type="Gene3D" id="1.10.150.120">
    <property type="entry name" value="[2Fe-2S]-binding domain"/>
    <property type="match status" value="1"/>
</dbReference>
<dbReference type="Pfam" id="PF00111">
    <property type="entry name" value="Fer2"/>
    <property type="match status" value="1"/>
</dbReference>
<feature type="compositionally biased region" description="Basic and acidic residues" evidence="5">
    <location>
        <begin position="875"/>
        <end position="885"/>
    </location>
</feature>
<comment type="similarity">
    <text evidence="1">Belongs to the xanthine dehydrogenase family.</text>
</comment>
<evidence type="ECO:0000256" key="2">
    <source>
        <dbReference type="ARBA" id="ARBA00022723"/>
    </source>
</evidence>
<name>A0ABS2AT52_9ACTN</name>
<accession>A0ABS2AT52</accession>
<dbReference type="InterPro" id="IPR046867">
    <property type="entry name" value="AldOxase/xan_DH_MoCoBD2"/>
</dbReference>
<dbReference type="SUPFAM" id="SSF56003">
    <property type="entry name" value="Molybdenum cofactor-binding domain"/>
    <property type="match status" value="1"/>
</dbReference>
<feature type="region of interest" description="Disordered" evidence="5">
    <location>
        <begin position="863"/>
        <end position="885"/>
    </location>
</feature>
<dbReference type="RefSeq" id="WP_203383397.1">
    <property type="nucleotide sequence ID" value="NZ_JAENHP010000031.1"/>
</dbReference>
<keyword evidence="2" id="KW-0479">Metal-binding</keyword>
<keyword evidence="3" id="KW-0560">Oxidoreductase</keyword>
<sequence length="885" mass="92614">MKINGAEPDQAPRPGQCLRTYLRDQGAYGVKKGCDTGDCGACTVHVDGKPVHSCVYPAFRAAGRSVTTVEGLAGDDGLHPVQQRFLDAQGFQCGFCTAGLIMTTAALTGDQLTDLPRAFKGNLCRCTGYRAIADAVAGVVNVTEPVTGKAVGASLGAPAGPQVVTGRARYTFDLDVPGVLHLKVLRSPHPHARVLAVRTEAALAVPGVELVLTHADAPAARFSTAQHENAAEDPADTRVLDDVVRFAGQRVAAVVATSEAAAEEGVRALAVDYEVLPAVLTPDQAMAEGAPQLHAGVERNVVAELHAEMGDPGAGFAEAAEVYEETFTTPRVQHASLETHGAVGWLDDDGRLVVRTSTQTPFLTRRALARLYDLPEDRVRVVAGRVGGGFGGKQEMLVEDLVALAVLRLRRPVRHEYSRAEQFTSATTRHPFTVTVKVGARADGVLTALQLRVVSDTGAYGNHGPAVMFHGCHESIAVYRCANMRTDAWCAYTNTVPAGAFRGYGLGQVSFAVESALDELARRLGVDPIVLRELNIVREGDHLTAPGDHVDDLTIASYGLDQCLDHIRAAAASPAEPAPEGWLVGDGMAATMIAAGPPGGHYADATATLRPDGRFEIAVGTAEFGNGSTTVHAQIAADALGTTPDRIVVRQSDTDVVRHDTGAFASTGVVVAGKAVLHATRGLQAKLRQAAGGAELTDSVLAELAGDGFTAEGHWGGSPRSVAFNVQWFRVAVDPGTGELRILRSVHSADAGTVMNPLQCRGQIEGGVAQALGATLAEHVDIGPDGHVTTAGFRQYHLPTFADVPRTEVLFADTDDAIGPLGAKSMSESPFNPVAPALANAVRDATGVRLTALPFTRDRIWSALQPATPGGPAARSDRESGAASA</sequence>
<keyword evidence="4" id="KW-0408">Iron</keyword>
<dbReference type="Pfam" id="PF01315">
    <property type="entry name" value="Ald_Xan_dh_C"/>
    <property type="match status" value="1"/>
</dbReference>
<keyword evidence="8" id="KW-1185">Reference proteome</keyword>
<dbReference type="CDD" id="cd00207">
    <property type="entry name" value="fer2"/>
    <property type="match status" value="1"/>
</dbReference>
<dbReference type="InterPro" id="IPR036010">
    <property type="entry name" value="2Fe-2S_ferredoxin-like_sf"/>
</dbReference>
<dbReference type="SUPFAM" id="SSF54292">
    <property type="entry name" value="2Fe-2S ferredoxin-like"/>
    <property type="match status" value="1"/>
</dbReference>
<evidence type="ECO:0000256" key="3">
    <source>
        <dbReference type="ARBA" id="ARBA00023002"/>
    </source>
</evidence>
<dbReference type="InterPro" id="IPR001041">
    <property type="entry name" value="2Fe-2S_ferredoxin-type"/>
</dbReference>
<evidence type="ECO:0000256" key="5">
    <source>
        <dbReference type="SAM" id="MobiDB-lite"/>
    </source>
</evidence>
<dbReference type="InterPro" id="IPR002888">
    <property type="entry name" value="2Fe-2S-bd"/>
</dbReference>
<dbReference type="SMART" id="SM01008">
    <property type="entry name" value="Ald_Xan_dh_C"/>
    <property type="match status" value="1"/>
</dbReference>
<dbReference type="Gene3D" id="3.30.365.10">
    <property type="entry name" value="Aldehyde oxidase/xanthine dehydrogenase, molybdopterin binding domain"/>
    <property type="match status" value="4"/>
</dbReference>
<gene>
    <name evidence="7" type="ORF">JIG36_46840</name>
</gene>
<dbReference type="Pfam" id="PF20256">
    <property type="entry name" value="MoCoBD_2"/>
    <property type="match status" value="1"/>
</dbReference>
<dbReference type="Gene3D" id="3.10.20.30">
    <property type="match status" value="1"/>
</dbReference>
<dbReference type="InterPro" id="IPR006058">
    <property type="entry name" value="2Fe2S_fd_BS"/>
</dbReference>
<evidence type="ECO:0000313" key="8">
    <source>
        <dbReference type="Proteomes" id="UP000632138"/>
    </source>
</evidence>
<dbReference type="PANTHER" id="PTHR11908:SF157">
    <property type="entry name" value="XANTHINE DEHYDROGENASE SUBUNIT D-RELATED"/>
    <property type="match status" value="1"/>
</dbReference>
<dbReference type="Pfam" id="PF01799">
    <property type="entry name" value="Fer2_2"/>
    <property type="match status" value="1"/>
</dbReference>
<evidence type="ECO:0000256" key="4">
    <source>
        <dbReference type="ARBA" id="ARBA00023004"/>
    </source>
</evidence>
<dbReference type="InterPro" id="IPR000674">
    <property type="entry name" value="Ald_Oxase/Xan_DH_a/b"/>
</dbReference>
<feature type="domain" description="2Fe-2S ferredoxin-type" evidence="6">
    <location>
        <begin position="1"/>
        <end position="72"/>
    </location>
</feature>
<evidence type="ECO:0000313" key="7">
    <source>
        <dbReference type="EMBL" id="MBM2623042.1"/>
    </source>
</evidence>
<protein>
    <submittedName>
        <fullName evidence="7">Molybdopterin-dependent oxidoreductase</fullName>
    </submittedName>
</protein>
<proteinExistence type="inferred from homology"/>
<dbReference type="EMBL" id="JAENHP010000031">
    <property type="protein sequence ID" value="MBM2623042.1"/>
    <property type="molecule type" value="Genomic_DNA"/>
</dbReference>
<organism evidence="7 8">
    <name type="scientific">Paractinoplanes ovalisporus</name>
    <dbReference type="NCBI Taxonomy" id="2810368"/>
    <lineage>
        <taxon>Bacteria</taxon>
        <taxon>Bacillati</taxon>
        <taxon>Actinomycetota</taxon>
        <taxon>Actinomycetes</taxon>
        <taxon>Micromonosporales</taxon>
        <taxon>Micromonosporaceae</taxon>
        <taxon>Paractinoplanes</taxon>
    </lineage>
</organism>
<dbReference type="InterPro" id="IPR036884">
    <property type="entry name" value="2Fe-2S-bd_dom_sf"/>
</dbReference>
<dbReference type="InterPro" id="IPR036856">
    <property type="entry name" value="Ald_Oxase/Xan_DH_a/b_sf"/>
</dbReference>
<evidence type="ECO:0000259" key="6">
    <source>
        <dbReference type="PROSITE" id="PS51085"/>
    </source>
</evidence>
<dbReference type="InterPro" id="IPR037165">
    <property type="entry name" value="AldOxase/xan_DH_Mopterin-bd_sf"/>
</dbReference>
<dbReference type="PROSITE" id="PS51085">
    <property type="entry name" value="2FE2S_FER_2"/>
    <property type="match status" value="1"/>
</dbReference>
<dbReference type="InterPro" id="IPR016208">
    <property type="entry name" value="Ald_Oxase/xanthine_DH-like"/>
</dbReference>
<evidence type="ECO:0000256" key="1">
    <source>
        <dbReference type="ARBA" id="ARBA00006849"/>
    </source>
</evidence>
<dbReference type="InterPro" id="IPR012675">
    <property type="entry name" value="Beta-grasp_dom_sf"/>
</dbReference>
<reference evidence="7 8" key="1">
    <citation type="submission" date="2021-01" db="EMBL/GenBank/DDBJ databases">
        <title>Actinoplanes sp. nov. LDG1-06 isolated from lichen.</title>
        <authorList>
            <person name="Saeng-In P."/>
            <person name="Phongsopitanun W."/>
            <person name="Kanchanasin P."/>
            <person name="Yuki M."/>
            <person name="Kudo T."/>
            <person name="Ohkuma M."/>
            <person name="Tanasupawat S."/>
        </authorList>
    </citation>
    <scope>NUCLEOTIDE SEQUENCE [LARGE SCALE GENOMIC DNA]</scope>
    <source>
        <strain evidence="7 8">LDG1-06</strain>
    </source>
</reference>
<comment type="caution">
    <text evidence="7">The sequence shown here is derived from an EMBL/GenBank/DDBJ whole genome shotgun (WGS) entry which is preliminary data.</text>
</comment>
<dbReference type="Pfam" id="PF02738">
    <property type="entry name" value="MoCoBD_1"/>
    <property type="match status" value="1"/>
</dbReference>
<dbReference type="SUPFAM" id="SSF54665">
    <property type="entry name" value="CO dehydrogenase molybdoprotein N-domain-like"/>
    <property type="match status" value="1"/>
</dbReference>
<dbReference type="PANTHER" id="PTHR11908">
    <property type="entry name" value="XANTHINE DEHYDROGENASE"/>
    <property type="match status" value="1"/>
</dbReference>
<dbReference type="PROSITE" id="PS00197">
    <property type="entry name" value="2FE2S_FER_1"/>
    <property type="match status" value="1"/>
</dbReference>
<dbReference type="Proteomes" id="UP000632138">
    <property type="component" value="Unassembled WGS sequence"/>
</dbReference>
<dbReference type="InterPro" id="IPR008274">
    <property type="entry name" value="AldOxase/xan_DH_MoCoBD1"/>
</dbReference>
<dbReference type="SUPFAM" id="SSF47741">
    <property type="entry name" value="CO dehydrogenase ISP C-domain like"/>
    <property type="match status" value="1"/>
</dbReference>
<dbReference type="Gene3D" id="3.90.1170.50">
    <property type="entry name" value="Aldehyde oxidase/xanthine dehydrogenase, a/b hammerhead"/>
    <property type="match status" value="1"/>
</dbReference>